<organism evidence="1 2">
    <name type="scientific">Aquarana catesbeiana</name>
    <name type="common">American bullfrog</name>
    <name type="synonym">Rana catesbeiana</name>
    <dbReference type="NCBI Taxonomy" id="8400"/>
    <lineage>
        <taxon>Eukaryota</taxon>
        <taxon>Metazoa</taxon>
        <taxon>Chordata</taxon>
        <taxon>Craniata</taxon>
        <taxon>Vertebrata</taxon>
        <taxon>Euteleostomi</taxon>
        <taxon>Amphibia</taxon>
        <taxon>Batrachia</taxon>
        <taxon>Anura</taxon>
        <taxon>Neobatrachia</taxon>
        <taxon>Ranoidea</taxon>
        <taxon>Ranidae</taxon>
        <taxon>Aquarana</taxon>
    </lineage>
</organism>
<evidence type="ECO:0000313" key="1">
    <source>
        <dbReference type="EMBL" id="PIO11558.1"/>
    </source>
</evidence>
<name>A0A2G9Q7H7_AQUCT</name>
<dbReference type="AlphaFoldDB" id="A0A2G9Q7H7"/>
<sequence length="59" mass="6829">MYCSQDLDIIKQKTNEVEQKLTHFKSQIRKMHTVCHHVLSAIRGYQCMCFVGATLSSQL</sequence>
<accession>A0A2G9Q7H7</accession>
<proteinExistence type="predicted"/>
<evidence type="ECO:0000313" key="2">
    <source>
        <dbReference type="Proteomes" id="UP000228934"/>
    </source>
</evidence>
<protein>
    <submittedName>
        <fullName evidence="1">Uncharacterized protein</fullName>
    </submittedName>
</protein>
<keyword evidence="2" id="KW-1185">Reference proteome</keyword>
<dbReference type="Proteomes" id="UP000228934">
    <property type="component" value="Unassembled WGS sequence"/>
</dbReference>
<gene>
    <name evidence="1" type="ORF">AB205_0019120</name>
</gene>
<dbReference type="EMBL" id="KZ060987">
    <property type="protein sequence ID" value="PIO11558.1"/>
    <property type="molecule type" value="Genomic_DNA"/>
</dbReference>
<reference evidence="2" key="1">
    <citation type="journal article" date="2017" name="Nat. Commun.">
        <title>The North American bullfrog draft genome provides insight into hormonal regulation of long noncoding RNA.</title>
        <authorList>
            <person name="Hammond S.A."/>
            <person name="Warren R.L."/>
            <person name="Vandervalk B.P."/>
            <person name="Kucuk E."/>
            <person name="Khan H."/>
            <person name="Gibb E.A."/>
            <person name="Pandoh P."/>
            <person name="Kirk H."/>
            <person name="Zhao Y."/>
            <person name="Jones M."/>
            <person name="Mungall A.J."/>
            <person name="Coope R."/>
            <person name="Pleasance S."/>
            <person name="Moore R.A."/>
            <person name="Holt R.A."/>
            <person name="Round J.M."/>
            <person name="Ohora S."/>
            <person name="Walle B.V."/>
            <person name="Veldhoen N."/>
            <person name="Helbing C.C."/>
            <person name="Birol I."/>
        </authorList>
    </citation>
    <scope>NUCLEOTIDE SEQUENCE [LARGE SCALE GENOMIC DNA]</scope>
</reference>